<keyword evidence="1" id="KW-1133">Transmembrane helix</keyword>
<evidence type="ECO:0000313" key="2">
    <source>
        <dbReference type="EMBL" id="OGF26715.1"/>
    </source>
</evidence>
<gene>
    <name evidence="2" type="ORF">A2242_01985</name>
</gene>
<dbReference type="STRING" id="1797995.A2242_01985"/>
<sequence>MIFFHRKSNWQLKKYLYIANDITSALLNKEKQKEDKRVRNLTIALIILAIVLVVSFAYNVYLVTGA</sequence>
<comment type="caution">
    <text evidence="2">The sequence shown here is derived from an EMBL/GenBank/DDBJ whole genome shotgun (WGS) entry which is preliminary data.</text>
</comment>
<organism evidence="2 3">
    <name type="scientific">Candidatus Falkowbacteria bacterium RIFOXYA2_FULL_47_9</name>
    <dbReference type="NCBI Taxonomy" id="1797995"/>
    <lineage>
        <taxon>Bacteria</taxon>
        <taxon>Candidatus Falkowiibacteriota</taxon>
    </lineage>
</organism>
<keyword evidence="1" id="KW-0812">Transmembrane</keyword>
<reference evidence="2 3" key="1">
    <citation type="journal article" date="2016" name="Nat. Commun.">
        <title>Thousands of microbial genomes shed light on interconnected biogeochemical processes in an aquifer system.</title>
        <authorList>
            <person name="Anantharaman K."/>
            <person name="Brown C.T."/>
            <person name="Hug L.A."/>
            <person name="Sharon I."/>
            <person name="Castelle C.J."/>
            <person name="Probst A.J."/>
            <person name="Thomas B.C."/>
            <person name="Singh A."/>
            <person name="Wilkins M.J."/>
            <person name="Karaoz U."/>
            <person name="Brodie E.L."/>
            <person name="Williams K.H."/>
            <person name="Hubbard S.S."/>
            <person name="Banfield J.F."/>
        </authorList>
    </citation>
    <scope>NUCLEOTIDE SEQUENCE [LARGE SCALE GENOMIC DNA]</scope>
</reference>
<dbReference type="AlphaFoldDB" id="A0A1F5SJ53"/>
<proteinExistence type="predicted"/>
<evidence type="ECO:0000256" key="1">
    <source>
        <dbReference type="SAM" id="Phobius"/>
    </source>
</evidence>
<evidence type="ECO:0000313" key="3">
    <source>
        <dbReference type="Proteomes" id="UP000178925"/>
    </source>
</evidence>
<keyword evidence="1" id="KW-0472">Membrane</keyword>
<accession>A0A1F5SJ53</accession>
<dbReference type="EMBL" id="MFGC01000033">
    <property type="protein sequence ID" value="OGF26715.1"/>
    <property type="molecule type" value="Genomic_DNA"/>
</dbReference>
<name>A0A1F5SJ53_9BACT</name>
<feature type="transmembrane region" description="Helical" evidence="1">
    <location>
        <begin position="41"/>
        <end position="61"/>
    </location>
</feature>
<dbReference type="Proteomes" id="UP000178925">
    <property type="component" value="Unassembled WGS sequence"/>
</dbReference>
<protein>
    <submittedName>
        <fullName evidence="2">Uncharacterized protein</fullName>
    </submittedName>
</protein>